<comment type="caution">
    <text evidence="2">The sequence shown here is derived from an EMBL/GenBank/DDBJ whole genome shotgun (WGS) entry which is preliminary data.</text>
</comment>
<dbReference type="InterPro" id="IPR005939">
    <property type="entry name" value="BLH_phosphatase-like"/>
</dbReference>
<reference evidence="2 3" key="1">
    <citation type="submission" date="2016-06" db="EMBL/GenBank/DDBJ databases">
        <title>Draft genome of Moraxella nonliquefaciens CCUG 60284.</title>
        <authorList>
            <person name="Salva-Serra F."/>
            <person name="Engstrom-Jakobsson H."/>
            <person name="Thorell K."/>
            <person name="Gonzales-Siles L."/>
            <person name="Karlsson R."/>
            <person name="Boulund F."/>
            <person name="Engstrand L."/>
            <person name="Kristiansson E."/>
            <person name="Moore E."/>
        </authorList>
    </citation>
    <scope>NUCLEOTIDE SEQUENCE [LARGE SCALE GENOMIC DNA]</scope>
    <source>
        <strain evidence="2 3">CCUG 60284</strain>
    </source>
</reference>
<gene>
    <name evidence="2" type="ORF">A9Z60_01935</name>
</gene>
<dbReference type="SUPFAM" id="SSF52799">
    <property type="entry name" value="(Phosphotyrosine protein) phosphatases II"/>
    <property type="match status" value="1"/>
</dbReference>
<name>A0A1B8PN21_MORNO</name>
<dbReference type="Proteomes" id="UP000092671">
    <property type="component" value="Unassembled WGS sequence"/>
</dbReference>
<dbReference type="RefSeq" id="WP_066891271.1">
    <property type="nucleotide sequence ID" value="NZ_LZDN01000001.1"/>
</dbReference>
<proteinExistence type="predicted"/>
<evidence type="ECO:0000313" key="2">
    <source>
        <dbReference type="EMBL" id="OBX52448.1"/>
    </source>
</evidence>
<dbReference type="GO" id="GO:0016787">
    <property type="term" value="F:hydrolase activity"/>
    <property type="evidence" value="ECO:0007669"/>
    <property type="project" value="InterPro"/>
</dbReference>
<feature type="domain" description="Beta-lactamase hydrolase-like protein phosphatase-like" evidence="1">
    <location>
        <begin position="10"/>
        <end position="103"/>
    </location>
</feature>
<accession>A0A1B8PN21</accession>
<protein>
    <submittedName>
        <fullName evidence="2">Oxidoreductase</fullName>
    </submittedName>
</protein>
<dbReference type="Gene3D" id="3.90.190.10">
    <property type="entry name" value="Protein tyrosine phosphatase superfamily"/>
    <property type="match status" value="1"/>
</dbReference>
<dbReference type="AlphaFoldDB" id="A0A1B8PN21"/>
<dbReference type="OrthoDB" id="9802771at2"/>
<organism evidence="2 3">
    <name type="scientific">Moraxella nonliquefaciens</name>
    <dbReference type="NCBI Taxonomy" id="478"/>
    <lineage>
        <taxon>Bacteria</taxon>
        <taxon>Pseudomonadati</taxon>
        <taxon>Pseudomonadota</taxon>
        <taxon>Gammaproteobacteria</taxon>
        <taxon>Moraxellales</taxon>
        <taxon>Moraxellaceae</taxon>
        <taxon>Moraxella</taxon>
    </lineage>
</organism>
<sequence>MNDIAPEFRITLSGQISPADVEELACMGVKTVVNNRPDGEEAGQPTSAEIEQACQAHGIVYQQIAFAGGMMDMSHVQAFADFFNKTERPLHIFCRTGNRSNNLLNAAREQDLLDEE</sequence>
<dbReference type="EMBL" id="LZDN01000001">
    <property type="protein sequence ID" value="OBX52448.1"/>
    <property type="molecule type" value="Genomic_DNA"/>
</dbReference>
<dbReference type="Pfam" id="PF04273">
    <property type="entry name" value="BLH_phosphatase"/>
    <property type="match status" value="1"/>
</dbReference>
<evidence type="ECO:0000259" key="1">
    <source>
        <dbReference type="Pfam" id="PF04273"/>
    </source>
</evidence>
<evidence type="ECO:0000313" key="3">
    <source>
        <dbReference type="Proteomes" id="UP000092671"/>
    </source>
</evidence>
<dbReference type="InterPro" id="IPR029021">
    <property type="entry name" value="Prot-tyrosine_phosphatase-like"/>
</dbReference>